<accession>A0ABQ8FF29</accession>
<evidence type="ECO:0000313" key="3">
    <source>
        <dbReference type="Proteomes" id="UP001648503"/>
    </source>
</evidence>
<keyword evidence="3" id="KW-1185">Reference proteome</keyword>
<dbReference type="EMBL" id="JAFCIX010000152">
    <property type="protein sequence ID" value="KAH6597228.1"/>
    <property type="molecule type" value="Genomic_DNA"/>
</dbReference>
<feature type="region of interest" description="Disordered" evidence="1">
    <location>
        <begin position="268"/>
        <end position="311"/>
    </location>
</feature>
<feature type="compositionally biased region" description="Polar residues" evidence="1">
    <location>
        <begin position="426"/>
        <end position="441"/>
    </location>
</feature>
<feature type="compositionally biased region" description="Basic and acidic residues" evidence="1">
    <location>
        <begin position="268"/>
        <end position="278"/>
    </location>
</feature>
<feature type="region of interest" description="Disordered" evidence="1">
    <location>
        <begin position="203"/>
        <end position="223"/>
    </location>
</feature>
<name>A0ABQ8FF29_9FUNG</name>
<gene>
    <name evidence="2" type="ORF">BASA50_004580</name>
</gene>
<protein>
    <submittedName>
        <fullName evidence="2">Uncharacterized protein</fullName>
    </submittedName>
</protein>
<evidence type="ECO:0000256" key="1">
    <source>
        <dbReference type="SAM" id="MobiDB-lite"/>
    </source>
</evidence>
<sequence>MKRLTKSEEIVLLHMVNSIMPFTAVHGEKHDRWRQVARNVSDSLGCEPGVISDRLCRDVGHRLLKAFHDKMQDSPEGEALDIYSMDERNRLCAEIQRKIDYFRGPFSHATSSNTNPSFEVTLNRMTSTTLTGRPLSSSSLCLSDSMPFCRCSNTNDTHANASTYTNPNPGTIHISTCPHSQGCSSNLDLHRATLSREIITTREPSSSAPYTLDPLSPTGNYRQDRVHLPHTRVRSFGNTDIASSSEKLTHKRCRDFDDPYKVGLDDTHPNSWIHHDSSSKNARTASHDASPLDECDQGGTTLQSPHSYRDTRARMNDEDISAGHSYEHAYSPRCHQRSFSAQHQYPLSRHRHPKTHPNMLPTVYIQSDLAQHQIRRSISDAIDTPNDVFTDDLPRIMHMSNTASPLKRSLDKPSSAHTLIGAEEGSPTTSDLRPQDHSGSFLTTDTCANHCSSHQARHGMNPKLSDTIGPSTMSAITTANTTMEKITTLNTGWLDPCPSSDNSNLTPKSCVSDPSNPDTVLANLILLMTTVISKQSEQINLMKKNLGHEATARSYLVSTLTKLFERFPAAFGANNKFDMHSIMDRTSQSATLDTREPLGSILPSFLELDHRRSEPTGDEFQRSAIQKSRLRLLGHALDPGVENVYTWLRGGVINGEADLDQQWLDGTMEHESMGTRHDNLALAARLADFLQVAYRQYQSTLWKYHRDRLVGVG</sequence>
<proteinExistence type="predicted"/>
<organism evidence="2 3">
    <name type="scientific">Batrachochytrium salamandrivorans</name>
    <dbReference type="NCBI Taxonomy" id="1357716"/>
    <lineage>
        <taxon>Eukaryota</taxon>
        <taxon>Fungi</taxon>
        <taxon>Fungi incertae sedis</taxon>
        <taxon>Chytridiomycota</taxon>
        <taxon>Chytridiomycota incertae sedis</taxon>
        <taxon>Chytridiomycetes</taxon>
        <taxon>Rhizophydiales</taxon>
        <taxon>Rhizophydiales incertae sedis</taxon>
        <taxon>Batrachochytrium</taxon>
    </lineage>
</organism>
<dbReference type="Proteomes" id="UP001648503">
    <property type="component" value="Unassembled WGS sequence"/>
</dbReference>
<comment type="caution">
    <text evidence="2">The sequence shown here is derived from an EMBL/GenBank/DDBJ whole genome shotgun (WGS) entry which is preliminary data.</text>
</comment>
<evidence type="ECO:0000313" key="2">
    <source>
        <dbReference type="EMBL" id="KAH6597228.1"/>
    </source>
</evidence>
<feature type="region of interest" description="Disordered" evidence="1">
    <location>
        <begin position="404"/>
        <end position="441"/>
    </location>
</feature>
<reference evidence="2 3" key="1">
    <citation type="submission" date="2021-02" db="EMBL/GenBank/DDBJ databases">
        <title>Variation within the Batrachochytrium salamandrivorans European outbreak.</title>
        <authorList>
            <person name="Kelly M."/>
            <person name="Pasmans F."/>
            <person name="Shea T.P."/>
            <person name="Munoz J.F."/>
            <person name="Carranza S."/>
            <person name="Cuomo C.A."/>
            <person name="Martel A."/>
        </authorList>
    </citation>
    <scope>NUCLEOTIDE SEQUENCE [LARGE SCALE GENOMIC DNA]</scope>
    <source>
        <strain evidence="2 3">AMFP18/2</strain>
    </source>
</reference>